<dbReference type="UniPathway" id="UPA00544"/>
<evidence type="ECO:0000313" key="5">
    <source>
        <dbReference type="Proteomes" id="UP000319255"/>
    </source>
</evidence>
<dbReference type="RefSeq" id="WP_140452389.1">
    <property type="nucleotide sequence ID" value="NZ_VFRP01000001.1"/>
</dbReference>
<keyword evidence="1 2" id="KW-0119">Carbohydrate metabolism</keyword>
<keyword evidence="2 4" id="KW-0808">Transferase</keyword>
<reference evidence="4 5" key="1">
    <citation type="submission" date="2019-06" db="EMBL/GenBank/DDBJ databases">
        <title>A novel bacterium of genus Amaricoccus, isolated from marine sediment.</title>
        <authorList>
            <person name="Huang H."/>
            <person name="Mo K."/>
            <person name="Hu Y."/>
        </authorList>
    </citation>
    <scope>NUCLEOTIDE SEQUENCE [LARGE SCALE GENOMIC DNA]</scope>
    <source>
        <strain evidence="4 5">HB172011</strain>
    </source>
</reference>
<evidence type="ECO:0000313" key="4">
    <source>
        <dbReference type="EMBL" id="TPE53810.1"/>
    </source>
</evidence>
<gene>
    <name evidence="2" type="primary">anmK</name>
    <name evidence="4" type="ORF">FJM51_01830</name>
</gene>
<dbReference type="PANTHER" id="PTHR30605:SF0">
    <property type="entry name" value="ANHYDRO-N-ACETYLMURAMIC ACID KINASE"/>
    <property type="match status" value="1"/>
</dbReference>
<comment type="similarity">
    <text evidence="2">Belongs to the anhydro-N-acetylmuramic acid kinase family.</text>
</comment>
<evidence type="ECO:0000256" key="2">
    <source>
        <dbReference type="HAMAP-Rule" id="MF_01270"/>
    </source>
</evidence>
<dbReference type="Proteomes" id="UP000319255">
    <property type="component" value="Unassembled WGS sequence"/>
</dbReference>
<dbReference type="HAMAP" id="MF_01270">
    <property type="entry name" value="AnhMurNAc_kinase"/>
    <property type="match status" value="1"/>
</dbReference>
<dbReference type="GO" id="GO:0005524">
    <property type="term" value="F:ATP binding"/>
    <property type="evidence" value="ECO:0007669"/>
    <property type="project" value="UniProtKB-UniRule"/>
</dbReference>
<comment type="catalytic activity">
    <reaction evidence="2">
        <text>1,6-anhydro-N-acetyl-beta-muramate + ATP + H2O = N-acetyl-D-muramate 6-phosphate + ADP + H(+)</text>
        <dbReference type="Rhea" id="RHEA:24952"/>
        <dbReference type="ChEBI" id="CHEBI:15377"/>
        <dbReference type="ChEBI" id="CHEBI:15378"/>
        <dbReference type="ChEBI" id="CHEBI:30616"/>
        <dbReference type="ChEBI" id="CHEBI:58690"/>
        <dbReference type="ChEBI" id="CHEBI:58722"/>
        <dbReference type="ChEBI" id="CHEBI:456216"/>
        <dbReference type="EC" id="2.7.1.170"/>
    </reaction>
</comment>
<dbReference type="SUPFAM" id="SSF53067">
    <property type="entry name" value="Actin-like ATPase domain"/>
    <property type="match status" value="1"/>
</dbReference>
<evidence type="ECO:0000256" key="3">
    <source>
        <dbReference type="SAM" id="MobiDB-lite"/>
    </source>
</evidence>
<dbReference type="GO" id="GO:0097175">
    <property type="term" value="P:1,6-anhydro-N-acetyl-beta-muramic acid catabolic process"/>
    <property type="evidence" value="ECO:0007669"/>
    <property type="project" value="UniProtKB-UniRule"/>
</dbReference>
<dbReference type="NCBIfam" id="NF007141">
    <property type="entry name" value="PRK09585.1-5"/>
    <property type="match status" value="1"/>
</dbReference>
<dbReference type="GO" id="GO:0009254">
    <property type="term" value="P:peptidoglycan turnover"/>
    <property type="evidence" value="ECO:0007669"/>
    <property type="project" value="UniProtKB-UniRule"/>
</dbReference>
<comment type="function">
    <text evidence="2">Catalyzes the specific phosphorylation of 1,6-anhydro-N-acetylmuramic acid (anhMurNAc) with the simultaneous cleavage of the 1,6-anhydro ring, generating MurNAc-6-P. Is required for the utilization of anhMurNAc either imported from the medium or derived from its own cell wall murein, and thus plays a role in cell wall recycling.</text>
</comment>
<comment type="pathway">
    <text evidence="2">Amino-sugar metabolism; 1,6-anhydro-N-acetylmuramate degradation.</text>
</comment>
<keyword evidence="5" id="KW-1185">Reference proteome</keyword>
<dbReference type="OrthoDB" id="9763949at2"/>
<keyword evidence="2" id="KW-0067">ATP-binding</keyword>
<name>A0A501WYS1_9RHOB</name>
<evidence type="ECO:0000256" key="1">
    <source>
        <dbReference type="ARBA" id="ARBA00023277"/>
    </source>
</evidence>
<dbReference type="PANTHER" id="PTHR30605">
    <property type="entry name" value="ANHYDRO-N-ACETYLMURAMIC ACID KINASE"/>
    <property type="match status" value="1"/>
</dbReference>
<dbReference type="EC" id="2.7.1.170" evidence="2"/>
<keyword evidence="2" id="KW-0547">Nucleotide-binding</keyword>
<feature type="binding site" evidence="2">
    <location>
        <begin position="9"/>
        <end position="16"/>
    </location>
    <ligand>
        <name>ATP</name>
        <dbReference type="ChEBI" id="CHEBI:30616"/>
    </ligand>
</feature>
<dbReference type="InterPro" id="IPR005338">
    <property type="entry name" value="Anhydro_N_Ac-Mur_kinase"/>
</dbReference>
<comment type="caution">
    <text evidence="4">The sequence shown here is derived from an EMBL/GenBank/DDBJ whole genome shotgun (WGS) entry which is preliminary data.</text>
</comment>
<proteinExistence type="inferred from homology"/>
<feature type="region of interest" description="Disordered" evidence="3">
    <location>
        <begin position="339"/>
        <end position="358"/>
    </location>
</feature>
<keyword evidence="2 4" id="KW-0418">Kinase</keyword>
<dbReference type="Pfam" id="PF03702">
    <property type="entry name" value="AnmK"/>
    <property type="match status" value="1"/>
</dbReference>
<dbReference type="GO" id="GO:0016301">
    <property type="term" value="F:kinase activity"/>
    <property type="evidence" value="ECO:0007669"/>
    <property type="project" value="UniProtKB-KW"/>
</dbReference>
<dbReference type="UniPathway" id="UPA00343"/>
<protein>
    <recommendedName>
        <fullName evidence="2">Anhydro-N-acetylmuramic acid kinase</fullName>
        <ecNumber evidence="2">2.7.1.170</ecNumber>
    </recommendedName>
    <alternativeName>
        <fullName evidence="2">AnhMurNAc kinase</fullName>
    </alternativeName>
</protein>
<organism evidence="4 5">
    <name type="scientific">Amaricoccus solimangrovi</name>
    <dbReference type="NCBI Taxonomy" id="2589815"/>
    <lineage>
        <taxon>Bacteria</taxon>
        <taxon>Pseudomonadati</taxon>
        <taxon>Pseudomonadota</taxon>
        <taxon>Alphaproteobacteria</taxon>
        <taxon>Rhodobacterales</taxon>
        <taxon>Paracoccaceae</taxon>
        <taxon>Amaricoccus</taxon>
    </lineage>
</organism>
<dbReference type="AlphaFoldDB" id="A0A501WYS1"/>
<comment type="pathway">
    <text evidence="2">Cell wall biogenesis; peptidoglycan recycling.</text>
</comment>
<dbReference type="Gene3D" id="3.30.420.40">
    <property type="match status" value="2"/>
</dbReference>
<dbReference type="EMBL" id="VFRP01000001">
    <property type="protein sequence ID" value="TPE53810.1"/>
    <property type="molecule type" value="Genomic_DNA"/>
</dbReference>
<dbReference type="GO" id="GO:0006040">
    <property type="term" value="P:amino sugar metabolic process"/>
    <property type="evidence" value="ECO:0007669"/>
    <property type="project" value="InterPro"/>
</dbReference>
<sequence>MRVLGLMSGTSMDGVDAAVLETDGEAILGFGPSAFLPFTEAERDILRAGLGLWPEAPEVAAIEALSRAAHARAVAGFADVDLVGYHGQTLAHDPKGRGTHQAGRGDLLARETGLPVVWDFRAADVASGGEGAPLVPFFHFACARFIGAETPLAFLNLGGVGNVTWVDPRQPAPEAEGALLAFDTGPGNALIDDFLKARTGASFDADGATAGRGRVAAEVLADLGTHPYILRTPPKSLDRQDFHGYLDRVSHLSAEDGAATLAALTAACVAEAARHFPEPPSRWLVHGGGRRNLTLTRMIAARTNAPVDPVEVVGLDGDMLEAQAFAFLAARVVRGLPTSSPATTGARLPVSGGRISRP</sequence>
<accession>A0A501WYS1</accession>
<dbReference type="GO" id="GO:0016773">
    <property type="term" value="F:phosphotransferase activity, alcohol group as acceptor"/>
    <property type="evidence" value="ECO:0007669"/>
    <property type="project" value="UniProtKB-UniRule"/>
</dbReference>
<dbReference type="InterPro" id="IPR043129">
    <property type="entry name" value="ATPase_NBD"/>
</dbReference>